<proteinExistence type="predicted"/>
<organism evidence="1 2">
    <name type="scientific">Candidatus Magnetoglobus multicellularis str. Araruama</name>
    <dbReference type="NCBI Taxonomy" id="890399"/>
    <lineage>
        <taxon>Bacteria</taxon>
        <taxon>Pseudomonadati</taxon>
        <taxon>Thermodesulfobacteriota</taxon>
        <taxon>Desulfobacteria</taxon>
        <taxon>Desulfobacterales</taxon>
        <taxon>Desulfobacteraceae</taxon>
        <taxon>Candidatus Magnetoglobus</taxon>
    </lineage>
</organism>
<protein>
    <submittedName>
        <fullName evidence="1">Uncharacterized protein</fullName>
    </submittedName>
</protein>
<evidence type="ECO:0000313" key="2">
    <source>
        <dbReference type="Proteomes" id="UP000189670"/>
    </source>
</evidence>
<gene>
    <name evidence="1" type="ORF">OMM_01497</name>
</gene>
<dbReference type="Proteomes" id="UP000189670">
    <property type="component" value="Unassembled WGS sequence"/>
</dbReference>
<reference evidence="2" key="1">
    <citation type="submission" date="2012-11" db="EMBL/GenBank/DDBJ databases">
        <authorList>
            <person name="Lucero-Rivera Y.E."/>
            <person name="Tovar-Ramirez D."/>
        </authorList>
    </citation>
    <scope>NUCLEOTIDE SEQUENCE [LARGE SCALE GENOMIC DNA]</scope>
    <source>
        <strain evidence="2">Araruama</strain>
    </source>
</reference>
<sequence length="1196" mass="138570">MIRVKLSCIVLMLVWLIITIFTMPISSMANAFTHHVIVLIDRSGTMDGGQKDDNIGRINGFKDLVTNVLEDVCFQWGYVISARRLLEKGDYLSIVGFGMNKINPDFKVFIHPIQVTPTDTYCYSQSFHKGIFKNGLIINAKKRYDAQDEFFVKYWSGISLSIPMSIDFLKKINQSYVVKTAATSPSKNKIIRRVIHDSHKSSNIIQVHKTFVILITDDDYNGDESKGPVDEVAQIESAARISYKTRLLNQEYALQTTKQIKRKFSWGMPLKKFTRGGKKDKDRINLKIFSIEPNTFAFSMVRVLKFNNNEAVFKRSKSGYTCDFEITPVKNDEYFVTQLEIRLTNKSNQIINNNSKTIYNISSKQVIPLILTDSYRSIETFVKLKCWVHWRENNYGVHVLHPDGSKSQGADGLQMAIPVKCEGSQNIFGNVPLMDGMYQLGMDIFKTDDQQEIKSYYEWTIIGLVILSIIIFFIRKIIQLNKRSVLTADDYTDDIIKVEKTKILPPQIIQFSKEIQGRLKVTLDSKCIELPNKRVKFGIFNINTRNNVKFHKLWIELASFDKNLKIESPLKMIEIDTISGSKNILNDFIIETDKFNYNVIFDPGQIKDYLDLSKNTIPIKFFIKARFKSDSQVKQIQEFSFDIQFIKAKVTPVFDFQLNPSFITGYEHDRKQNVSFGQFTFTNKSDFHYSHSMDLNVRIAFATKEDNQIKDSQLTDNILFWGDHQHLVEQIDNQNNDHGYFKEENEEKTFSFNIESISPVSYHIKQIAPNVSVKIPAFINLNLIENPVGNASYLVKVPLEYSIDRNNDWKSIEREFIIKQDPITTKLDTLNGYDNSVCENGGCTEIHNNLQWLENRSGEYRCFSFKFGNRAISGEGLVYIKNFKILFDYNQNSIIQGNPNLNAFIISNQNYEENLKTEYIFQNDINAYEIINVSFRHDRIEDIPDDTVFINCQISFEYVEIKNKLEDSSKIQKAFLSDRIFYKHDFQFSIEKNLGPYWLAVDFGTSAIVAAFDKDDEGELGVLNLQRSLKSRITNDIAPKEYRQDRIPEYGTQFLPSTIVLQNGNCINCEHYKDDIVLLAPSKYELDQQSEHLIPYLKALIGFEKLPDVNNTFKNFTYYLDELKEKAFLFRNVPIKTENILINAYKALFRDYIDPCIVRQGEDNPDIKMNKVILTIPNTFTPRHKGYLKKTLLRKL</sequence>
<dbReference type="AlphaFoldDB" id="A0A1V1PCS4"/>
<dbReference type="EMBL" id="ATBP01000119">
    <property type="protein sequence ID" value="ETR72719.1"/>
    <property type="molecule type" value="Genomic_DNA"/>
</dbReference>
<comment type="caution">
    <text evidence="1">The sequence shown here is derived from an EMBL/GenBank/DDBJ whole genome shotgun (WGS) entry which is preliminary data.</text>
</comment>
<evidence type="ECO:0000313" key="1">
    <source>
        <dbReference type="EMBL" id="ETR72719.1"/>
    </source>
</evidence>
<accession>A0A1V1PCS4</accession>
<name>A0A1V1PCS4_9BACT</name>